<dbReference type="EMBL" id="CP053716">
    <property type="protein sequence ID" value="QKF06937.1"/>
    <property type="molecule type" value="Genomic_DNA"/>
</dbReference>
<dbReference type="PANTHER" id="PTHR30008">
    <property type="entry name" value="EXODEOXYRIBONUCLEASE 7 LARGE SUBUNIT"/>
    <property type="match status" value="1"/>
</dbReference>
<dbReference type="Pfam" id="PF02601">
    <property type="entry name" value="Exonuc_VII_L"/>
    <property type="match status" value="1"/>
</dbReference>
<evidence type="ECO:0000256" key="4">
    <source>
        <dbReference type="ARBA" id="ARBA00022839"/>
    </source>
</evidence>
<dbReference type="EC" id="3.1.11.6" evidence="5"/>
<evidence type="ECO:0000256" key="3">
    <source>
        <dbReference type="ARBA" id="ARBA00022801"/>
    </source>
</evidence>
<dbReference type="HAMAP" id="MF_00378">
    <property type="entry name" value="Exonuc_7_L"/>
    <property type="match status" value="1"/>
</dbReference>
<dbReference type="Proteomes" id="UP000503297">
    <property type="component" value="Chromosome"/>
</dbReference>
<organism evidence="9 10">
    <name type="scientific">Berryella wangjianweii</name>
    <dbReference type="NCBI Taxonomy" id="2734634"/>
    <lineage>
        <taxon>Bacteria</taxon>
        <taxon>Bacillati</taxon>
        <taxon>Actinomycetota</taxon>
        <taxon>Coriobacteriia</taxon>
        <taxon>Eggerthellales</taxon>
        <taxon>Eggerthellaceae</taxon>
        <taxon>Berryella</taxon>
    </lineage>
</organism>
<keyword evidence="3 5" id="KW-0378">Hydrolase</keyword>
<evidence type="ECO:0000256" key="2">
    <source>
        <dbReference type="ARBA" id="ARBA00022722"/>
    </source>
</evidence>
<evidence type="ECO:0000259" key="7">
    <source>
        <dbReference type="Pfam" id="PF02601"/>
    </source>
</evidence>
<proteinExistence type="inferred from homology"/>
<evidence type="ECO:0000313" key="9">
    <source>
        <dbReference type="EMBL" id="QKF06937.1"/>
    </source>
</evidence>
<dbReference type="KEGG" id="bwa:HLV38_01450"/>
<comment type="similarity">
    <text evidence="5 6">Belongs to the XseA family.</text>
</comment>
<dbReference type="NCBIfam" id="TIGR00237">
    <property type="entry name" value="xseA"/>
    <property type="match status" value="1"/>
</dbReference>
<evidence type="ECO:0000256" key="6">
    <source>
        <dbReference type="RuleBase" id="RU004355"/>
    </source>
</evidence>
<keyword evidence="1 5" id="KW-0963">Cytoplasm</keyword>
<dbReference type="RefSeq" id="WP_173163646.1">
    <property type="nucleotide sequence ID" value="NZ_CP053716.1"/>
</dbReference>
<name>A0A6M8J056_9ACTN</name>
<sequence>MPSAASNPPFEGRPQAISVSEAVGLADSALRSFRVTVIGEVSECSIRPGYKAAYFSVKDDGATMPCMMWNGRYEASGVTLQVGALVQMTGTFGVWRNKGRMQFEVASLSLAGEGQLRQRVAQLAERLRAEGLMDQARKRPIPTYPQIIGVVTSPRGAAVHDVLRTLKRRFPVARIVLGGVPVEGEHAPRYLMQGMKAVVDGGAEVVLLVRGGGSYEDLMPFNDESLARTVSRCPVPVVTGIGHEPDTSIADLVADARASTPTAAAEAVSPARDQLEALFAQRGQELERRVSTQVSMMREQLAAREGRPLFRDPQQLFAGDALTLDYAADRMARASGARVGSLGTELTSLNHRLRAQGPRISGERAASLAHAGGRLRRAIPLNVERDAVAVRAYAARLPQGLRGLMAGRADRLDVAGARMGREWRRLLAARAEEVSSRHARLRDAGASRLDACERQMGLAAARLNALSPLAVLGRGYALARDARGGVVKSTDQVSVGDALEVMVSDGRIACVVSDVMDEVAAKAPRGKGA</sequence>
<dbReference type="InterPro" id="IPR025824">
    <property type="entry name" value="OB-fold_nuc-bd_dom"/>
</dbReference>
<accession>A0A6M8J056</accession>
<comment type="subunit">
    <text evidence="5">Heterooligomer composed of large and small subunits.</text>
</comment>
<feature type="domain" description="OB-fold nucleic acid binding" evidence="8">
    <location>
        <begin position="18"/>
        <end position="108"/>
    </location>
</feature>
<keyword evidence="2 5" id="KW-0540">Nuclease</keyword>
<comment type="catalytic activity">
    <reaction evidence="5 6">
        <text>Exonucleolytic cleavage in either 5'- to 3'- or 3'- to 5'-direction to yield nucleoside 5'-phosphates.</text>
        <dbReference type="EC" id="3.1.11.6"/>
    </reaction>
</comment>
<dbReference type="Pfam" id="PF13742">
    <property type="entry name" value="tRNA_anti_2"/>
    <property type="match status" value="1"/>
</dbReference>
<dbReference type="GO" id="GO:0005737">
    <property type="term" value="C:cytoplasm"/>
    <property type="evidence" value="ECO:0007669"/>
    <property type="project" value="UniProtKB-SubCell"/>
</dbReference>
<protein>
    <recommendedName>
        <fullName evidence="5">Exodeoxyribonuclease 7 large subunit</fullName>
        <ecNumber evidence="5">3.1.11.6</ecNumber>
    </recommendedName>
    <alternativeName>
        <fullName evidence="5">Exodeoxyribonuclease VII large subunit</fullName>
        <shortName evidence="5">Exonuclease VII large subunit</shortName>
    </alternativeName>
</protein>
<comment type="subcellular location">
    <subcellularLocation>
        <location evidence="5 6">Cytoplasm</location>
    </subcellularLocation>
</comment>
<evidence type="ECO:0000256" key="1">
    <source>
        <dbReference type="ARBA" id="ARBA00022490"/>
    </source>
</evidence>
<dbReference type="GO" id="GO:0008855">
    <property type="term" value="F:exodeoxyribonuclease VII activity"/>
    <property type="evidence" value="ECO:0007669"/>
    <property type="project" value="UniProtKB-UniRule"/>
</dbReference>
<dbReference type="GO" id="GO:0003676">
    <property type="term" value="F:nucleic acid binding"/>
    <property type="evidence" value="ECO:0007669"/>
    <property type="project" value="InterPro"/>
</dbReference>
<feature type="domain" description="Exonuclease VII large subunit C-terminal" evidence="7">
    <location>
        <begin position="132"/>
        <end position="510"/>
    </location>
</feature>
<comment type="function">
    <text evidence="5">Bidirectionally degrades single-stranded DNA into large acid-insoluble oligonucleotides, which are then degraded further into small acid-soluble oligonucleotides.</text>
</comment>
<reference evidence="10" key="1">
    <citation type="submission" date="2020-05" db="EMBL/GenBank/DDBJ databases">
        <title>Novel species in genus Nocardioides.</title>
        <authorList>
            <person name="Zhang G."/>
        </authorList>
    </citation>
    <scope>NUCLEOTIDE SEQUENCE [LARGE SCALE GENOMIC DNA]</scope>
    <source>
        <strain evidence="10">zg-1050</strain>
    </source>
</reference>
<keyword evidence="10" id="KW-1185">Reference proteome</keyword>
<evidence type="ECO:0000256" key="5">
    <source>
        <dbReference type="HAMAP-Rule" id="MF_00378"/>
    </source>
</evidence>
<dbReference type="InterPro" id="IPR020579">
    <property type="entry name" value="Exonuc_VII_lsu_C"/>
</dbReference>
<evidence type="ECO:0000259" key="8">
    <source>
        <dbReference type="Pfam" id="PF13742"/>
    </source>
</evidence>
<dbReference type="PANTHER" id="PTHR30008:SF0">
    <property type="entry name" value="EXODEOXYRIBONUCLEASE 7 LARGE SUBUNIT"/>
    <property type="match status" value="1"/>
</dbReference>
<evidence type="ECO:0000313" key="10">
    <source>
        <dbReference type="Proteomes" id="UP000503297"/>
    </source>
</evidence>
<keyword evidence="4 5" id="KW-0269">Exonuclease</keyword>
<dbReference type="CDD" id="cd04489">
    <property type="entry name" value="ExoVII_LU_OBF"/>
    <property type="match status" value="1"/>
</dbReference>
<dbReference type="AlphaFoldDB" id="A0A6M8J056"/>
<dbReference type="GO" id="GO:0009318">
    <property type="term" value="C:exodeoxyribonuclease VII complex"/>
    <property type="evidence" value="ECO:0007669"/>
    <property type="project" value="UniProtKB-UniRule"/>
</dbReference>
<gene>
    <name evidence="5 9" type="primary">xseA</name>
    <name evidence="9" type="ORF">HLV38_01450</name>
</gene>
<dbReference type="GO" id="GO:0006308">
    <property type="term" value="P:DNA catabolic process"/>
    <property type="evidence" value="ECO:0007669"/>
    <property type="project" value="UniProtKB-UniRule"/>
</dbReference>
<dbReference type="InterPro" id="IPR003753">
    <property type="entry name" value="Exonuc_VII_L"/>
</dbReference>